<dbReference type="InterPro" id="IPR032675">
    <property type="entry name" value="LRR_dom_sf"/>
</dbReference>
<evidence type="ECO:0000256" key="4">
    <source>
        <dbReference type="SAM" id="MobiDB-lite"/>
    </source>
</evidence>
<evidence type="ECO:0000313" key="8">
    <source>
        <dbReference type="RefSeq" id="XP_017774168.1"/>
    </source>
</evidence>
<keyword evidence="5" id="KW-1133">Transmembrane helix</keyword>
<dbReference type="PROSITE" id="PS51450">
    <property type="entry name" value="LRR"/>
    <property type="match status" value="3"/>
</dbReference>
<evidence type="ECO:0000256" key="6">
    <source>
        <dbReference type="SAM" id="SignalP"/>
    </source>
</evidence>
<protein>
    <submittedName>
        <fullName evidence="8">Leucine-rich repeat-containing protein 15</fullName>
    </submittedName>
</protein>
<dbReference type="RefSeq" id="XP_017774168.1">
    <property type="nucleotide sequence ID" value="XM_017918679.1"/>
</dbReference>
<feature type="compositionally biased region" description="Acidic residues" evidence="4">
    <location>
        <begin position="580"/>
        <end position="600"/>
    </location>
</feature>
<dbReference type="PANTHER" id="PTHR24369">
    <property type="entry name" value="ANTIGEN BSP, PUTATIVE-RELATED"/>
    <property type="match status" value="1"/>
</dbReference>
<evidence type="ECO:0000256" key="3">
    <source>
        <dbReference type="ARBA" id="ARBA00022737"/>
    </source>
</evidence>
<name>A0ABM1MHW8_NICVS</name>
<dbReference type="GeneID" id="108560948"/>
<sequence>MMKVLAVFALILCAVQSVPTKRAAQELCPAPCVCTENDEATCNTLDLSPFGKHIDKLKIVSPKKPLKLTAEIFKRIGLESLKQLFIEDATIEKIDPNAFAGIAVSNLFIKNSKIPELPINVFIPMTDLTVIDFTNSTFTNFEDIQSATVKEIKLSGCNLREIKSMMFSKCPQLNYLNLENNNIEHFNHPYIFPIEELNLAGNKISHFNFKSLVNMNESLATLVLSGNPIVKFENAAQFENDIEKIELKSCGLKNIDFVKHFSALTELDLSDNKISVLDENIFSALSEFEILDLSGNLLQSLPDTIFKDNIRLRKLTLDRNNLKTLPKFKTNDVVMKLEHFSCDGCGLTKLDKQTFEYLPSLQTINLQNNKLTDLPETIFQYVPSLVKIYLSNNDLTTLNESLFLGNSRLTTVVLSGNPLKVLNIRMFKNNKFLQHLDVSSCDLFDLWEGEGNKISLPHLTVVNAKNNRINTITIDQISHMENLASLELAGNPIYCNGVTLDTIRYLKTKLSYESENLESWVNKCSDEDDDDDSIQEDDYSYDEKSMLYVPELSKTDQQKLVLDDDIELDSDRLPFREIFNEDEGDDDDDENEDEDDDEEQQFLDDVESVMSVDVTHFTKQRNRIDIFMYLKPTIVFVLTTLFVLLITVSVILLLLQGRNNRNANVPKINIIPWSNQKVKKHSGSVYRPLSEEKLPEIN</sequence>
<dbReference type="Pfam" id="PF13306">
    <property type="entry name" value="LRR_5"/>
    <property type="match status" value="1"/>
</dbReference>
<dbReference type="PANTHER" id="PTHR24369:SF210">
    <property type="entry name" value="CHAOPTIN-RELATED"/>
    <property type="match status" value="1"/>
</dbReference>
<evidence type="ECO:0000256" key="1">
    <source>
        <dbReference type="ARBA" id="ARBA00022614"/>
    </source>
</evidence>
<feature type="chain" id="PRO_5046608639" evidence="6">
    <location>
        <begin position="18"/>
        <end position="698"/>
    </location>
</feature>
<keyword evidence="1" id="KW-0433">Leucine-rich repeat</keyword>
<dbReference type="InterPro" id="IPR001611">
    <property type="entry name" value="Leu-rich_rpt"/>
</dbReference>
<evidence type="ECO:0000313" key="7">
    <source>
        <dbReference type="Proteomes" id="UP000695000"/>
    </source>
</evidence>
<keyword evidence="2 6" id="KW-0732">Signal</keyword>
<reference evidence="8" key="1">
    <citation type="submission" date="2025-08" db="UniProtKB">
        <authorList>
            <consortium name="RefSeq"/>
        </authorList>
    </citation>
    <scope>IDENTIFICATION</scope>
    <source>
        <tissue evidence="8">Whole Larva</tissue>
    </source>
</reference>
<dbReference type="SMART" id="SM00364">
    <property type="entry name" value="LRR_BAC"/>
    <property type="match status" value="5"/>
</dbReference>
<dbReference type="Pfam" id="PF13855">
    <property type="entry name" value="LRR_8"/>
    <property type="match status" value="2"/>
</dbReference>
<dbReference type="Pfam" id="PF13516">
    <property type="entry name" value="LRR_6"/>
    <property type="match status" value="1"/>
</dbReference>
<feature type="region of interest" description="Disordered" evidence="4">
    <location>
        <begin position="577"/>
        <end position="600"/>
    </location>
</feature>
<dbReference type="InterPro" id="IPR026906">
    <property type="entry name" value="LRR_5"/>
</dbReference>
<dbReference type="InterPro" id="IPR050541">
    <property type="entry name" value="LRR_TM_domain-containing"/>
</dbReference>
<keyword evidence="5" id="KW-0472">Membrane</keyword>
<keyword evidence="3" id="KW-0677">Repeat</keyword>
<keyword evidence="5" id="KW-0812">Transmembrane</keyword>
<feature type="transmembrane region" description="Helical" evidence="5">
    <location>
        <begin position="634"/>
        <end position="655"/>
    </location>
</feature>
<dbReference type="Proteomes" id="UP000695000">
    <property type="component" value="Unplaced"/>
</dbReference>
<dbReference type="SMART" id="SM00369">
    <property type="entry name" value="LRR_TYP"/>
    <property type="match status" value="6"/>
</dbReference>
<dbReference type="SUPFAM" id="SSF52058">
    <property type="entry name" value="L domain-like"/>
    <property type="match status" value="2"/>
</dbReference>
<gene>
    <name evidence="8" type="primary">LOC108560948</name>
</gene>
<evidence type="ECO:0000256" key="5">
    <source>
        <dbReference type="SAM" id="Phobius"/>
    </source>
</evidence>
<dbReference type="InterPro" id="IPR003591">
    <property type="entry name" value="Leu-rich_rpt_typical-subtyp"/>
</dbReference>
<accession>A0ABM1MHW8</accession>
<evidence type="ECO:0000256" key="2">
    <source>
        <dbReference type="ARBA" id="ARBA00022729"/>
    </source>
</evidence>
<dbReference type="Gene3D" id="3.80.10.10">
    <property type="entry name" value="Ribonuclease Inhibitor"/>
    <property type="match status" value="3"/>
</dbReference>
<feature type="signal peptide" evidence="6">
    <location>
        <begin position="1"/>
        <end position="17"/>
    </location>
</feature>
<keyword evidence="7" id="KW-1185">Reference proteome</keyword>
<organism evidence="7 8">
    <name type="scientific">Nicrophorus vespilloides</name>
    <name type="common">Boreal carrion beetle</name>
    <dbReference type="NCBI Taxonomy" id="110193"/>
    <lineage>
        <taxon>Eukaryota</taxon>
        <taxon>Metazoa</taxon>
        <taxon>Ecdysozoa</taxon>
        <taxon>Arthropoda</taxon>
        <taxon>Hexapoda</taxon>
        <taxon>Insecta</taxon>
        <taxon>Pterygota</taxon>
        <taxon>Neoptera</taxon>
        <taxon>Endopterygota</taxon>
        <taxon>Coleoptera</taxon>
        <taxon>Polyphaga</taxon>
        <taxon>Staphyliniformia</taxon>
        <taxon>Silphidae</taxon>
        <taxon>Nicrophorinae</taxon>
        <taxon>Nicrophorus</taxon>
    </lineage>
</organism>
<proteinExistence type="predicted"/>